<dbReference type="Pfam" id="PF00271">
    <property type="entry name" value="Helicase_C"/>
    <property type="match status" value="1"/>
</dbReference>
<evidence type="ECO:0000256" key="1">
    <source>
        <dbReference type="ARBA" id="ARBA00022741"/>
    </source>
</evidence>
<dbReference type="GO" id="GO:0031297">
    <property type="term" value="P:replication fork processing"/>
    <property type="evidence" value="ECO:0007669"/>
    <property type="project" value="TreeGrafter"/>
</dbReference>
<dbReference type="STRING" id="1764295.A0A5B8MQV6"/>
<dbReference type="InterPro" id="IPR049730">
    <property type="entry name" value="SNF2/RAD54-like_C"/>
</dbReference>
<dbReference type="InterPro" id="IPR014001">
    <property type="entry name" value="Helicase_ATP-bd"/>
</dbReference>
<evidence type="ECO:0000256" key="4">
    <source>
        <dbReference type="ARBA" id="ARBA00022840"/>
    </source>
</evidence>
<dbReference type="PANTHER" id="PTHR45766">
    <property type="entry name" value="DNA ANNEALING HELICASE AND ENDONUCLEASE ZRANB3 FAMILY MEMBER"/>
    <property type="match status" value="1"/>
</dbReference>
<evidence type="ECO:0000256" key="5">
    <source>
        <dbReference type="SAM" id="MobiDB-lite"/>
    </source>
</evidence>
<dbReference type="GO" id="GO:0043596">
    <property type="term" value="C:nuclear replication fork"/>
    <property type="evidence" value="ECO:0007669"/>
    <property type="project" value="TreeGrafter"/>
</dbReference>
<dbReference type="InterPro" id="IPR001650">
    <property type="entry name" value="Helicase_C-like"/>
</dbReference>
<dbReference type="InterPro" id="IPR000330">
    <property type="entry name" value="SNF2_N"/>
</dbReference>
<dbReference type="Gene3D" id="3.40.50.10810">
    <property type="entry name" value="Tandem AAA-ATPase domain"/>
    <property type="match status" value="1"/>
</dbReference>
<feature type="domain" description="Helicase C-terminal" evidence="7">
    <location>
        <begin position="558"/>
        <end position="717"/>
    </location>
</feature>
<keyword evidence="1" id="KW-0547">Nucleotide-binding</keyword>
<dbReference type="Proteomes" id="UP000316726">
    <property type="component" value="Chromosome 6"/>
</dbReference>
<proteinExistence type="predicted"/>
<dbReference type="OrthoDB" id="2801544at2759"/>
<evidence type="ECO:0000313" key="9">
    <source>
        <dbReference type="Proteomes" id="UP000316726"/>
    </source>
</evidence>
<dbReference type="InterPro" id="IPR038718">
    <property type="entry name" value="SNF2-like_sf"/>
</dbReference>
<dbReference type="CDD" id="cd18010">
    <property type="entry name" value="DEXHc_HARP_SMARCAL1"/>
    <property type="match status" value="1"/>
</dbReference>
<feature type="region of interest" description="Disordered" evidence="5">
    <location>
        <begin position="706"/>
        <end position="744"/>
    </location>
</feature>
<feature type="compositionally biased region" description="Polar residues" evidence="5">
    <location>
        <begin position="126"/>
        <end position="141"/>
    </location>
</feature>
<dbReference type="SMART" id="SM00487">
    <property type="entry name" value="DEXDc"/>
    <property type="match status" value="1"/>
</dbReference>
<sequence length="744" mass="83651">MRNDRHKGIHQQRVEVVSDDFFAALDRAVSQAERIPDAEYAALDRALRAAESQAKRPKVAASSHQPQAADHSRQNHFGSNDFNSGRASGAMGARAPGLLEPAQQRNQFQERAMITPSDRQKIQDCYNRNPQPSTSLSQQPGDGSRTVWNRADHQQVRQVSLSLRMIGNGERFGIFFVNGDQSALDATLRKKEGCTWDNENRVWSFCVLKHDHIVDFLKNSVPQVQCKVEEVHPFALRLMRSALGRRRTDKQVQEVFEGIPQHLRGKLMGFQTEGVRYMIRLNGRGLIGDEMGLGKTVQALALVEAFREAKPVLIVTPSSLKIQWAEAIYEWLRVTEDEVSIVNTGKDTTSLKNRFVIISYDFIPKMFHYLKERNFQMIICDEAHYIKNYKAKRSKESLPLLQQAKHVVLLTGTPALSRPIELLQQLRAIHPQSVKSIKEYGDRYCTGGAWFAQKYPGARYMGASNLKELHQVVTSTTMIRRLKKDVLSQLPPKRRQQILLPVTSAEQRQLKGMTEKLFELETALKDGTGSGALFSGDFGKNQKINELYLKSGEIKCKAICDYLSVLLEAEQKFLVFGHHKCVLDSIESHLREKRVKFIRIDGSTPSNSRAELVQKFQENDVYRAAILSIKAAGVGLTLTAASLVVMAELDWVPGNLVQAEDRAHRIGQASSVNVHYLHMKGSIDDIIWAALKNKLGNIGTLLDGKESKMNLNEKPGTQRSSGSDKSGTQKTMDSFVVKAPNPRK</sequence>
<feature type="domain" description="Helicase ATP-binding" evidence="6">
    <location>
        <begin position="276"/>
        <end position="432"/>
    </location>
</feature>
<dbReference type="AlphaFoldDB" id="A0A5B8MQV6"/>
<gene>
    <name evidence="8" type="ORF">A3770_06p42680</name>
</gene>
<dbReference type="Pfam" id="PF00176">
    <property type="entry name" value="SNF2-rel_dom"/>
    <property type="match status" value="1"/>
</dbReference>
<dbReference type="GO" id="GO:0006281">
    <property type="term" value="P:DNA repair"/>
    <property type="evidence" value="ECO:0007669"/>
    <property type="project" value="TreeGrafter"/>
</dbReference>
<keyword evidence="2 8" id="KW-0378">Hydrolase</keyword>
<name>A0A5B8MQV6_9CHLO</name>
<feature type="region of interest" description="Disordered" evidence="5">
    <location>
        <begin position="53"/>
        <end position="93"/>
    </location>
</feature>
<dbReference type="CDD" id="cd18793">
    <property type="entry name" value="SF2_C_SNF"/>
    <property type="match status" value="1"/>
</dbReference>
<dbReference type="PROSITE" id="PS51192">
    <property type="entry name" value="HELICASE_ATP_BIND_1"/>
    <property type="match status" value="1"/>
</dbReference>
<accession>A0A5B8MQV6</accession>
<dbReference type="PROSITE" id="PS51194">
    <property type="entry name" value="HELICASE_CTER"/>
    <property type="match status" value="1"/>
</dbReference>
<dbReference type="GO" id="GO:0004386">
    <property type="term" value="F:helicase activity"/>
    <property type="evidence" value="ECO:0007669"/>
    <property type="project" value="UniProtKB-KW"/>
</dbReference>
<evidence type="ECO:0000313" key="8">
    <source>
        <dbReference type="EMBL" id="QDZ21750.1"/>
    </source>
</evidence>
<feature type="region of interest" description="Disordered" evidence="5">
    <location>
        <begin position="113"/>
        <end position="145"/>
    </location>
</feature>
<dbReference type="PANTHER" id="PTHR45766:SF3">
    <property type="entry name" value="DNA ANNEALING HELICASE AND ENDONUCLEASE ZRANB3"/>
    <property type="match status" value="1"/>
</dbReference>
<dbReference type="InterPro" id="IPR027417">
    <property type="entry name" value="P-loop_NTPase"/>
</dbReference>
<keyword evidence="9" id="KW-1185">Reference proteome</keyword>
<evidence type="ECO:0000259" key="7">
    <source>
        <dbReference type="PROSITE" id="PS51194"/>
    </source>
</evidence>
<protein>
    <submittedName>
        <fullName evidence="8">P-loop-containing nucleoside triphosphate hydrolase</fullName>
    </submittedName>
</protein>
<dbReference type="GO" id="GO:0016787">
    <property type="term" value="F:hydrolase activity"/>
    <property type="evidence" value="ECO:0007669"/>
    <property type="project" value="UniProtKB-KW"/>
</dbReference>
<dbReference type="SUPFAM" id="SSF52540">
    <property type="entry name" value="P-loop containing nucleoside triphosphate hydrolases"/>
    <property type="match status" value="2"/>
</dbReference>
<keyword evidence="4" id="KW-0067">ATP-binding</keyword>
<dbReference type="SMART" id="SM00490">
    <property type="entry name" value="HELICc"/>
    <property type="match status" value="1"/>
</dbReference>
<dbReference type="GO" id="GO:0004520">
    <property type="term" value="F:DNA endonuclease activity"/>
    <property type="evidence" value="ECO:0007669"/>
    <property type="project" value="TreeGrafter"/>
</dbReference>
<dbReference type="EMBL" id="CP031039">
    <property type="protein sequence ID" value="QDZ21750.1"/>
    <property type="molecule type" value="Genomic_DNA"/>
</dbReference>
<feature type="compositionally biased region" description="Polar residues" evidence="5">
    <location>
        <begin position="715"/>
        <end position="732"/>
    </location>
</feature>
<feature type="compositionally biased region" description="Low complexity" evidence="5">
    <location>
        <begin position="84"/>
        <end position="93"/>
    </location>
</feature>
<evidence type="ECO:0000256" key="2">
    <source>
        <dbReference type="ARBA" id="ARBA00022801"/>
    </source>
</evidence>
<evidence type="ECO:0000256" key="3">
    <source>
        <dbReference type="ARBA" id="ARBA00022806"/>
    </source>
</evidence>
<evidence type="ECO:0000259" key="6">
    <source>
        <dbReference type="PROSITE" id="PS51192"/>
    </source>
</evidence>
<organism evidence="8 9">
    <name type="scientific">Chloropicon primus</name>
    <dbReference type="NCBI Taxonomy" id="1764295"/>
    <lineage>
        <taxon>Eukaryota</taxon>
        <taxon>Viridiplantae</taxon>
        <taxon>Chlorophyta</taxon>
        <taxon>Chloropicophyceae</taxon>
        <taxon>Chloropicales</taxon>
        <taxon>Chloropicaceae</taxon>
        <taxon>Chloropicon</taxon>
    </lineage>
</organism>
<dbReference type="Gene3D" id="3.40.50.300">
    <property type="entry name" value="P-loop containing nucleotide triphosphate hydrolases"/>
    <property type="match status" value="1"/>
</dbReference>
<reference evidence="8 9" key="1">
    <citation type="submission" date="2018-07" db="EMBL/GenBank/DDBJ databases">
        <title>The complete nuclear genome of the prasinophyte Chloropicon primus (CCMP1205).</title>
        <authorList>
            <person name="Pombert J.-F."/>
            <person name="Otis C."/>
            <person name="Turmel M."/>
            <person name="Lemieux C."/>
        </authorList>
    </citation>
    <scope>NUCLEOTIDE SEQUENCE [LARGE SCALE GENOMIC DNA]</scope>
    <source>
        <strain evidence="8 9">CCMP1205</strain>
    </source>
</reference>
<dbReference type="GO" id="GO:0005524">
    <property type="term" value="F:ATP binding"/>
    <property type="evidence" value="ECO:0007669"/>
    <property type="project" value="UniProtKB-KW"/>
</dbReference>
<keyword evidence="3" id="KW-0347">Helicase</keyword>